<dbReference type="PANTHER" id="PTHR48228">
    <property type="entry name" value="SUCCINYL-COA--D-CITRAMALATE COA-TRANSFERASE"/>
    <property type="match status" value="1"/>
</dbReference>
<dbReference type="EMBL" id="CP002047">
    <property type="protein sequence ID" value="ADI11772.1"/>
    <property type="molecule type" value="Genomic_DNA"/>
</dbReference>
<evidence type="ECO:0000256" key="1">
    <source>
        <dbReference type="SAM" id="MobiDB-lite"/>
    </source>
</evidence>
<dbReference type="KEGG" id="sbh:SBI_08654"/>
<dbReference type="Gene3D" id="3.40.50.10540">
    <property type="entry name" value="Crotonobetainyl-coa:carnitine coa-transferase, domain 1"/>
    <property type="match status" value="1"/>
</dbReference>
<dbReference type="Gene3D" id="3.30.1540.10">
    <property type="entry name" value="formyl-coa transferase, domain 3"/>
    <property type="match status" value="1"/>
</dbReference>
<dbReference type="Pfam" id="PF02515">
    <property type="entry name" value="CoA_transf_3"/>
    <property type="match status" value="1"/>
</dbReference>
<evidence type="ECO:0000313" key="3">
    <source>
        <dbReference type="Proteomes" id="UP000000377"/>
    </source>
</evidence>
<gene>
    <name evidence="2" type="ordered locus">SBI_08654</name>
</gene>
<dbReference type="InterPro" id="IPR003673">
    <property type="entry name" value="CoA-Trfase_fam_III"/>
</dbReference>
<dbReference type="PATRIC" id="fig|749414.3.peg.8902"/>
<dbReference type="InterPro" id="IPR023606">
    <property type="entry name" value="CoA-Trfase_III_dom_1_sf"/>
</dbReference>
<sequence length="401" mass="42689">MNHDGTANPNRTGRGPLAGLRVLEIASMAPGPFACTVLADLGAEVLRIDRASDVDPDTHSSTDPLARGRRSLAVDLKHPEGAALVRRLAARADVLVEGFRPGVAERLGIGPEDCRAVNPRLVYGRMTGWGQSGPLAPRAGHDITYLAVSGALGLIGPPDRPPVPPVNLVGDFGGGGMLLAMGILAALYERERSGQGQVVDAAMVDGAALLTTALHGLRAAAHWEGGRGENLLDGGAPFYTTYETADGGYMAIGPLEERFYAQLLTGLGLADDPDLPAQYDRERWPELRQRLAAAFKERTRDEWTAVFEPTDACVAPVLSPWEAHHHPHNAARSVFTETGGVRQPAPAPRFDRTPGEVQGPPPVVGQDTRIALKDWGVDVLDADRLLATAAVVQYPHTGEIR</sequence>
<dbReference type="InterPro" id="IPR050509">
    <property type="entry name" value="CoA-transferase_III"/>
</dbReference>
<proteinExistence type="predicted"/>
<dbReference type="InterPro" id="IPR044855">
    <property type="entry name" value="CoA-Trfase_III_dom3_sf"/>
</dbReference>
<dbReference type="Proteomes" id="UP000000377">
    <property type="component" value="Chromosome"/>
</dbReference>
<dbReference type="HOGENOM" id="CLU_033975_5_0_11"/>
<reference evidence="2 3" key="1">
    <citation type="journal article" date="2010" name="J. Bacteriol.">
        <title>Genome sequence of the milbemycin-producing bacterium Streptomyces bingchenggensis.</title>
        <authorList>
            <person name="Wang X.J."/>
            <person name="Yan Y.J."/>
            <person name="Zhang B."/>
            <person name="An J."/>
            <person name="Wang J.J."/>
            <person name="Tian J."/>
            <person name="Jiang L."/>
            <person name="Chen Y.H."/>
            <person name="Huang S.X."/>
            <person name="Yin M."/>
            <person name="Zhang J."/>
            <person name="Gao A.L."/>
            <person name="Liu C.X."/>
            <person name="Zhu Z.X."/>
            <person name="Xiang W.S."/>
        </authorList>
    </citation>
    <scope>NUCLEOTIDE SEQUENCE [LARGE SCALE GENOMIC DNA]</scope>
    <source>
        <strain evidence="2 3">BCW-1</strain>
    </source>
</reference>
<dbReference type="eggNOG" id="COG1804">
    <property type="taxonomic scope" value="Bacteria"/>
</dbReference>
<dbReference type="STRING" id="749414.SBI_08654"/>
<dbReference type="SUPFAM" id="SSF89796">
    <property type="entry name" value="CoA-transferase family III (CaiB/BaiF)"/>
    <property type="match status" value="1"/>
</dbReference>
<accession>D7BW62</accession>
<dbReference type="AlphaFoldDB" id="D7BW62"/>
<dbReference type="PANTHER" id="PTHR48228:SF5">
    <property type="entry name" value="ALPHA-METHYLACYL-COA RACEMASE"/>
    <property type="match status" value="1"/>
</dbReference>
<protein>
    <submittedName>
        <fullName evidence="2">L-carnitine dehydratase/bile acid-inducible protein F</fullName>
    </submittedName>
</protein>
<dbReference type="GO" id="GO:0003824">
    <property type="term" value="F:catalytic activity"/>
    <property type="evidence" value="ECO:0007669"/>
    <property type="project" value="InterPro"/>
</dbReference>
<organism evidence="2 3">
    <name type="scientific">Streptomyces bingchenggensis (strain BCW-1)</name>
    <dbReference type="NCBI Taxonomy" id="749414"/>
    <lineage>
        <taxon>Bacteria</taxon>
        <taxon>Bacillati</taxon>
        <taxon>Actinomycetota</taxon>
        <taxon>Actinomycetes</taxon>
        <taxon>Kitasatosporales</taxon>
        <taxon>Streptomycetaceae</taxon>
        <taxon>Streptomyces</taxon>
    </lineage>
</organism>
<dbReference type="RefSeq" id="WP_014181221.1">
    <property type="nucleotide sequence ID" value="NC_016582.1"/>
</dbReference>
<evidence type="ECO:0000313" key="2">
    <source>
        <dbReference type="EMBL" id="ADI11772.1"/>
    </source>
</evidence>
<keyword evidence="3" id="KW-1185">Reference proteome</keyword>
<name>D7BW62_STRBB</name>
<feature type="region of interest" description="Disordered" evidence="1">
    <location>
        <begin position="337"/>
        <end position="363"/>
    </location>
</feature>